<dbReference type="AlphaFoldDB" id="A0AA35TIX8"/>
<dbReference type="EMBL" id="CASHTH010003778">
    <property type="protein sequence ID" value="CAI8049145.1"/>
    <property type="molecule type" value="Genomic_DNA"/>
</dbReference>
<dbReference type="PROSITE" id="PS51698">
    <property type="entry name" value="U_BOX"/>
    <property type="match status" value="1"/>
</dbReference>
<evidence type="ECO:0000259" key="16">
    <source>
        <dbReference type="PROSITE" id="PS51698"/>
    </source>
</evidence>
<dbReference type="SMART" id="SM00504">
    <property type="entry name" value="Ubox"/>
    <property type="match status" value="1"/>
</dbReference>
<dbReference type="PROSITE" id="PS00028">
    <property type="entry name" value="ZINC_FINGER_C2H2_1"/>
    <property type="match status" value="5"/>
</dbReference>
<comment type="pathway">
    <text evidence="3">Protein modification; protein ubiquitination.</text>
</comment>
<comment type="caution">
    <text evidence="17">The sequence shown here is derived from an EMBL/GenBank/DDBJ whole genome shotgun (WGS) entry which is preliminary data.</text>
</comment>
<dbReference type="InterPro" id="IPR045132">
    <property type="entry name" value="UBE4"/>
</dbReference>
<feature type="domain" description="C2H2-type" evidence="15">
    <location>
        <begin position="863"/>
        <end position="891"/>
    </location>
</feature>
<keyword evidence="9 13" id="KW-0863">Zinc-finger</keyword>
<keyword evidence="11" id="KW-0862">Zinc</keyword>
<dbReference type="InterPro" id="IPR003613">
    <property type="entry name" value="Ubox_domain"/>
</dbReference>
<feature type="domain" description="C2H2-type" evidence="15">
    <location>
        <begin position="835"/>
        <end position="862"/>
    </location>
</feature>
<dbReference type="FunFam" id="3.30.160.60:FF:000100">
    <property type="entry name" value="Zinc finger 45-like"/>
    <property type="match status" value="1"/>
</dbReference>
<accession>A0AA35TIX8</accession>
<dbReference type="PANTHER" id="PTHR13931:SF2">
    <property type="entry name" value="UBIQUITIN CONJUGATION FACTOR E4 B"/>
    <property type="match status" value="1"/>
</dbReference>
<reference evidence="17" key="1">
    <citation type="submission" date="2023-03" db="EMBL/GenBank/DDBJ databases">
        <authorList>
            <person name="Steffen K."/>
            <person name="Cardenas P."/>
        </authorList>
    </citation>
    <scope>NUCLEOTIDE SEQUENCE</scope>
</reference>
<evidence type="ECO:0000256" key="11">
    <source>
        <dbReference type="ARBA" id="ARBA00022833"/>
    </source>
</evidence>
<gene>
    <name evidence="17" type="ORF">GBAR_LOCUS27062</name>
</gene>
<keyword evidence="6" id="KW-0808">Transferase</keyword>
<proteinExistence type="inferred from homology"/>
<evidence type="ECO:0000313" key="17">
    <source>
        <dbReference type="EMBL" id="CAI8049145.1"/>
    </source>
</evidence>
<feature type="region of interest" description="Disordered" evidence="14">
    <location>
        <begin position="690"/>
        <end position="736"/>
    </location>
</feature>
<dbReference type="GO" id="GO:0036503">
    <property type="term" value="P:ERAD pathway"/>
    <property type="evidence" value="ECO:0007669"/>
    <property type="project" value="InterPro"/>
</dbReference>
<feature type="region of interest" description="Disordered" evidence="14">
    <location>
        <begin position="592"/>
        <end position="615"/>
    </location>
</feature>
<keyword evidence="7" id="KW-0479">Metal-binding</keyword>
<evidence type="ECO:0000256" key="9">
    <source>
        <dbReference type="ARBA" id="ARBA00022771"/>
    </source>
</evidence>
<evidence type="ECO:0000256" key="3">
    <source>
        <dbReference type="ARBA" id="ARBA00004906"/>
    </source>
</evidence>
<dbReference type="GO" id="GO:0034450">
    <property type="term" value="F:ubiquitin-ubiquitin ligase activity"/>
    <property type="evidence" value="ECO:0007669"/>
    <property type="project" value="InterPro"/>
</dbReference>
<dbReference type="FunFam" id="3.30.160.60:FF:000303">
    <property type="entry name" value="Zinc finger protein 41"/>
    <property type="match status" value="1"/>
</dbReference>
<dbReference type="Pfam" id="PF00096">
    <property type="entry name" value="zf-C2H2"/>
    <property type="match status" value="5"/>
</dbReference>
<dbReference type="PROSITE" id="PS50157">
    <property type="entry name" value="ZINC_FINGER_C2H2_2"/>
    <property type="match status" value="6"/>
</dbReference>
<dbReference type="Pfam" id="PF04564">
    <property type="entry name" value="U-box"/>
    <property type="match status" value="1"/>
</dbReference>
<evidence type="ECO:0000256" key="7">
    <source>
        <dbReference type="ARBA" id="ARBA00022723"/>
    </source>
</evidence>
<evidence type="ECO:0000256" key="13">
    <source>
        <dbReference type="PROSITE-ProRule" id="PRU00042"/>
    </source>
</evidence>
<dbReference type="InterPro" id="IPR013083">
    <property type="entry name" value="Znf_RING/FYVE/PHD"/>
</dbReference>
<evidence type="ECO:0000256" key="5">
    <source>
        <dbReference type="ARBA" id="ARBA00022490"/>
    </source>
</evidence>
<feature type="domain" description="C2H2-type" evidence="15">
    <location>
        <begin position="676"/>
        <end position="699"/>
    </location>
</feature>
<dbReference type="GO" id="GO:1990837">
    <property type="term" value="F:sequence-specific double-stranded DNA binding"/>
    <property type="evidence" value="ECO:0007669"/>
    <property type="project" value="UniProtKB-ARBA"/>
</dbReference>
<feature type="domain" description="C2H2-type" evidence="15">
    <location>
        <begin position="807"/>
        <end position="834"/>
    </location>
</feature>
<dbReference type="Proteomes" id="UP001174909">
    <property type="component" value="Unassembled WGS sequence"/>
</dbReference>
<dbReference type="InterPro" id="IPR013087">
    <property type="entry name" value="Znf_C2H2_type"/>
</dbReference>
<dbReference type="GO" id="GO:0000151">
    <property type="term" value="C:ubiquitin ligase complex"/>
    <property type="evidence" value="ECO:0007669"/>
    <property type="project" value="InterPro"/>
</dbReference>
<evidence type="ECO:0000256" key="4">
    <source>
        <dbReference type="ARBA" id="ARBA00007434"/>
    </source>
</evidence>
<feature type="domain" description="C2H2-type" evidence="15">
    <location>
        <begin position="619"/>
        <end position="646"/>
    </location>
</feature>
<evidence type="ECO:0000256" key="2">
    <source>
        <dbReference type="ARBA" id="ARBA00004496"/>
    </source>
</evidence>
<evidence type="ECO:0000259" key="15">
    <source>
        <dbReference type="PROSITE" id="PS50157"/>
    </source>
</evidence>
<dbReference type="SUPFAM" id="SSF57667">
    <property type="entry name" value="beta-beta-alpha zinc fingers"/>
    <property type="match status" value="3"/>
</dbReference>
<dbReference type="GO" id="GO:0005737">
    <property type="term" value="C:cytoplasm"/>
    <property type="evidence" value="ECO:0007669"/>
    <property type="project" value="UniProtKB-SubCell"/>
</dbReference>
<keyword evidence="8" id="KW-0677">Repeat</keyword>
<evidence type="ECO:0000256" key="1">
    <source>
        <dbReference type="ARBA" id="ARBA00004123"/>
    </source>
</evidence>
<keyword evidence="18" id="KW-1185">Reference proteome</keyword>
<feature type="domain" description="U-box" evidence="16">
    <location>
        <begin position="361"/>
        <end position="434"/>
    </location>
</feature>
<evidence type="ECO:0000256" key="12">
    <source>
        <dbReference type="ARBA" id="ARBA00023242"/>
    </source>
</evidence>
<dbReference type="Gene3D" id="3.30.40.10">
    <property type="entry name" value="Zinc/RING finger domain, C3HC4 (zinc finger)"/>
    <property type="match status" value="1"/>
</dbReference>
<dbReference type="InterPro" id="IPR019474">
    <property type="entry name" value="Ub_conjug_fac_E4_core"/>
</dbReference>
<evidence type="ECO:0000256" key="10">
    <source>
        <dbReference type="ARBA" id="ARBA00022786"/>
    </source>
</evidence>
<dbReference type="GO" id="GO:0006511">
    <property type="term" value="P:ubiquitin-dependent protein catabolic process"/>
    <property type="evidence" value="ECO:0007669"/>
    <property type="project" value="InterPro"/>
</dbReference>
<feature type="compositionally biased region" description="Polar residues" evidence="14">
    <location>
        <begin position="594"/>
        <end position="603"/>
    </location>
</feature>
<keyword evidence="10" id="KW-0833">Ubl conjugation pathway</keyword>
<comment type="similarity">
    <text evidence="4">Belongs to the ubiquitin conjugation factor E4 family.</text>
</comment>
<dbReference type="GO" id="GO:0000209">
    <property type="term" value="P:protein polyubiquitination"/>
    <property type="evidence" value="ECO:0007669"/>
    <property type="project" value="TreeGrafter"/>
</dbReference>
<dbReference type="GO" id="GO:0008270">
    <property type="term" value="F:zinc ion binding"/>
    <property type="evidence" value="ECO:0007669"/>
    <property type="project" value="UniProtKB-KW"/>
</dbReference>
<name>A0AA35TIX8_GEOBA</name>
<dbReference type="PANTHER" id="PTHR13931">
    <property type="entry name" value="UBIQUITINATION FACTOR E4"/>
    <property type="match status" value="1"/>
</dbReference>
<dbReference type="Gene3D" id="3.30.160.60">
    <property type="entry name" value="Classic Zinc Finger"/>
    <property type="match status" value="4"/>
</dbReference>
<keyword evidence="5" id="KW-0963">Cytoplasm</keyword>
<evidence type="ECO:0000313" key="18">
    <source>
        <dbReference type="Proteomes" id="UP001174909"/>
    </source>
</evidence>
<dbReference type="GO" id="GO:0005634">
    <property type="term" value="C:nucleus"/>
    <property type="evidence" value="ECO:0007669"/>
    <property type="project" value="UniProtKB-SubCell"/>
</dbReference>
<sequence>MPRVPVQSSLLTATDDLKDLYCLLVFRFCPRTLKHQDLSHIVQLLLLLLPTTRYITSPYLHSKLIEVIFVMLPGQHSHGNHHLVDQFTEHYLATDHLPLALMRTYTSCENMGGSNEFFDKFSVRYHISTILIHLWEQPAHRACIITESRSSCEDADFVKFINMLINDTTYLLDEALDSLKSIHDTQEAMADSDQWNQQSQEMRELRLHQLAEDERQCRSYLTLSSEVMTFFHHLTQEVQEPFLRPEMAPRVASMLTFNLKQLTGPRYRDLKVKEPEKYGFRPKELLNTITDIYLHLDSKQLARAVANDERSYSKEVFDACVALMIKNQVKPLNLIGQFQEFSGRVESEATAALMQDIEYGVVPDEFKDPIMDTVMEEPVRLPSGMIVDRPVIVRHLLNSSIDPFNRQPLTLDICANEKFREEMPRRYARTTGRYGGLGGSGGVCLAGHRLALALEEELERPTFTELIRVQDLKLQQLKEQMFGGFGVAHMRLQVEQPVPLSILVDSPINSALAISTHFNDHQQSTVIHTNETLEDGDIDFSKAEDFLQLETPIDARRDHNALKLAYSIPQCSFMSRLLRKYPINKKRLAFIQRRPQSSKTSQPGGNGFSRKGDGKDTAVSCQVCGQRFTRQHLFQQHILTHPDPDNKIFLCQICGKRFNRADHLNRHSLLHQVAVFKCQQCGEEFDRASHLDRHRRKNHPPVGQIPTQTPPHTPQGKTPGGGAFVTPHPTGSSSGSNLHLLASVATPESVSGVMSLGVTSDGVESPGIQFVNLVEPDEQVIQGALPSFSDPRPLPPSTEKPEPERPFLCNVCNHRFIRATHLRRHMRIHTGEKPFTCHICGQRYARGDYLRAHIQAHRRDRIHKCKHCGEAFHDLTRFADHCRLMHRDVNDEFGNPCPPPEYSPPPPAPSVTLESTLAFEAAEEITMIPMSEVTGQQFMPTSAPSNILSHHPISVQSVHNEATPHTHISHAPSPPDMIQMTLVNIPDPSPPSPDVIITSRVPAHSPHPSLHQYHQHHVSSPNEVVVMPTLQHHALHNGTQMGVITDRRGPEFVTMATPKPLPTLYDANDPILQYIIANGNAGTLTNGSSQPLHH</sequence>
<organism evidence="17 18">
    <name type="scientific">Geodia barretti</name>
    <name type="common">Barrett's horny sponge</name>
    <dbReference type="NCBI Taxonomy" id="519541"/>
    <lineage>
        <taxon>Eukaryota</taxon>
        <taxon>Metazoa</taxon>
        <taxon>Porifera</taxon>
        <taxon>Demospongiae</taxon>
        <taxon>Heteroscleromorpha</taxon>
        <taxon>Tetractinellida</taxon>
        <taxon>Astrophorina</taxon>
        <taxon>Geodiidae</taxon>
        <taxon>Geodia</taxon>
    </lineage>
</organism>
<dbReference type="SUPFAM" id="SSF57850">
    <property type="entry name" value="RING/U-box"/>
    <property type="match status" value="1"/>
</dbReference>
<dbReference type="InterPro" id="IPR036236">
    <property type="entry name" value="Znf_C2H2_sf"/>
</dbReference>
<feature type="domain" description="C2H2-type" evidence="15">
    <location>
        <begin position="649"/>
        <end position="671"/>
    </location>
</feature>
<dbReference type="Pfam" id="PF10408">
    <property type="entry name" value="Ufd2P_core"/>
    <property type="match status" value="1"/>
</dbReference>
<evidence type="ECO:0000256" key="14">
    <source>
        <dbReference type="SAM" id="MobiDB-lite"/>
    </source>
</evidence>
<evidence type="ECO:0000256" key="6">
    <source>
        <dbReference type="ARBA" id="ARBA00022679"/>
    </source>
</evidence>
<comment type="subcellular location">
    <subcellularLocation>
        <location evidence="2">Cytoplasm</location>
    </subcellularLocation>
    <subcellularLocation>
        <location evidence="1">Nucleus</location>
    </subcellularLocation>
</comment>
<evidence type="ECO:0000256" key="8">
    <source>
        <dbReference type="ARBA" id="ARBA00022737"/>
    </source>
</evidence>
<protein>
    <submittedName>
        <fullName evidence="17">Ubiquitin conjugation factor E4 B</fullName>
    </submittedName>
</protein>
<keyword evidence="12" id="KW-0539">Nucleus</keyword>
<dbReference type="SMART" id="SM00355">
    <property type="entry name" value="ZnF_C2H2"/>
    <property type="match status" value="6"/>
</dbReference>